<feature type="region of interest" description="Disordered" evidence="1">
    <location>
        <begin position="150"/>
        <end position="173"/>
    </location>
</feature>
<dbReference type="InterPro" id="IPR000835">
    <property type="entry name" value="HTH_MarR-typ"/>
</dbReference>
<dbReference type="GO" id="GO:0003700">
    <property type="term" value="F:DNA-binding transcription factor activity"/>
    <property type="evidence" value="ECO:0007669"/>
    <property type="project" value="InterPro"/>
</dbReference>
<dbReference type="Pfam" id="PF13749">
    <property type="entry name" value="HATPase_c_4"/>
    <property type="match status" value="1"/>
</dbReference>
<reference evidence="3 4" key="1">
    <citation type="submission" date="2019-08" db="EMBL/GenBank/DDBJ databases">
        <title>In-depth cultivation of the pig gut microbiome towards novel bacterial diversity and tailored functional studies.</title>
        <authorList>
            <person name="Wylensek D."/>
            <person name="Hitch T.C.A."/>
            <person name="Clavel T."/>
        </authorList>
    </citation>
    <scope>NUCLEOTIDE SEQUENCE [LARGE SCALE GENOMIC DNA]</scope>
    <source>
        <strain evidence="3 4">CA-Schmier-601-WT-1</strain>
    </source>
</reference>
<organism evidence="3 4">
    <name type="scientific">Olsenella porci</name>
    <dbReference type="NCBI Taxonomy" id="2652279"/>
    <lineage>
        <taxon>Bacteria</taxon>
        <taxon>Bacillati</taxon>
        <taxon>Actinomycetota</taxon>
        <taxon>Coriobacteriia</taxon>
        <taxon>Coriobacteriales</taxon>
        <taxon>Atopobiaceae</taxon>
        <taxon>Olsenella</taxon>
    </lineage>
</organism>
<gene>
    <name evidence="3" type="ORF">FYJ68_09765</name>
</gene>
<dbReference type="AlphaFoldDB" id="A0A6N7XGH5"/>
<dbReference type="SUPFAM" id="SSF46785">
    <property type="entry name" value="Winged helix' DNA-binding domain"/>
    <property type="match status" value="1"/>
</dbReference>
<proteinExistence type="predicted"/>
<dbReference type="PANTHER" id="PTHR30595:SF6">
    <property type="entry name" value="SCHLAFEN ALBA-2 DOMAIN-CONTAINING PROTEIN"/>
    <property type="match status" value="1"/>
</dbReference>
<keyword evidence="4" id="KW-1185">Reference proteome</keyword>
<dbReference type="InterPro" id="IPR036388">
    <property type="entry name" value="WH-like_DNA-bd_sf"/>
</dbReference>
<protein>
    <submittedName>
        <fullName evidence="3">MarR family transcriptional regulator</fullName>
    </submittedName>
</protein>
<name>A0A6N7XGH5_9ACTN</name>
<dbReference type="PANTHER" id="PTHR30595">
    <property type="entry name" value="GLPR-RELATED TRANSCRIPTIONAL REPRESSOR"/>
    <property type="match status" value="1"/>
</dbReference>
<accession>A0A6N7XGH5</accession>
<dbReference type="Proteomes" id="UP000469325">
    <property type="component" value="Unassembled WGS sequence"/>
</dbReference>
<comment type="caution">
    <text evidence="3">The sequence shown here is derived from an EMBL/GenBank/DDBJ whole genome shotgun (WGS) entry which is preliminary data.</text>
</comment>
<evidence type="ECO:0000313" key="4">
    <source>
        <dbReference type="Proteomes" id="UP000469325"/>
    </source>
</evidence>
<evidence type="ECO:0000313" key="3">
    <source>
        <dbReference type="EMBL" id="MST73383.1"/>
    </source>
</evidence>
<dbReference type="Pfam" id="PF01047">
    <property type="entry name" value="MarR"/>
    <property type="match status" value="1"/>
</dbReference>
<feature type="compositionally biased region" description="Basic and acidic residues" evidence="1">
    <location>
        <begin position="157"/>
        <end position="166"/>
    </location>
</feature>
<sequence length="237" mass="25830">MNMGADLGGVVRRDVFELPEWSVREAITNAVVHRSYVERSSVQVALYDDRLEVSSPGGIVRGFSLDRALSGQSRPRNEALAQAFLYMGLIEGWGSGIPRIMHELGERGLRAPEFLDIDGMLRVNMWRPSAEQFGAYLHGQAVTDAPGKIANSLASDNKSDNKDNKSDNNTGVSSEERALLAMLAKDPSITQARMAESFGLSRSTVTLMLAHLQQAGLVRREGSRKAGTWVVVDGDGQ</sequence>
<dbReference type="Gene3D" id="1.10.10.10">
    <property type="entry name" value="Winged helix-like DNA-binding domain superfamily/Winged helix DNA-binding domain"/>
    <property type="match status" value="1"/>
</dbReference>
<dbReference type="EMBL" id="VUNC01000009">
    <property type="protein sequence ID" value="MST73383.1"/>
    <property type="molecule type" value="Genomic_DNA"/>
</dbReference>
<evidence type="ECO:0000256" key="1">
    <source>
        <dbReference type="SAM" id="MobiDB-lite"/>
    </source>
</evidence>
<feature type="domain" description="HTH marR-type" evidence="2">
    <location>
        <begin position="176"/>
        <end position="221"/>
    </location>
</feature>
<dbReference type="InterPro" id="IPR036390">
    <property type="entry name" value="WH_DNA-bd_sf"/>
</dbReference>
<dbReference type="InterPro" id="IPR038475">
    <property type="entry name" value="RecG_C_sf"/>
</dbReference>
<dbReference type="Gene3D" id="3.30.565.60">
    <property type="match status" value="1"/>
</dbReference>
<evidence type="ECO:0000259" key="2">
    <source>
        <dbReference type="Pfam" id="PF01047"/>
    </source>
</evidence>